<protein>
    <submittedName>
        <fullName evidence="1">Uncharacterized protein</fullName>
    </submittedName>
</protein>
<evidence type="ECO:0000313" key="2">
    <source>
        <dbReference type="Proteomes" id="UP000230233"/>
    </source>
</evidence>
<organism evidence="1 2">
    <name type="scientific">Caenorhabditis nigoni</name>
    <dbReference type="NCBI Taxonomy" id="1611254"/>
    <lineage>
        <taxon>Eukaryota</taxon>
        <taxon>Metazoa</taxon>
        <taxon>Ecdysozoa</taxon>
        <taxon>Nematoda</taxon>
        <taxon>Chromadorea</taxon>
        <taxon>Rhabditida</taxon>
        <taxon>Rhabditina</taxon>
        <taxon>Rhabditomorpha</taxon>
        <taxon>Rhabditoidea</taxon>
        <taxon>Rhabditidae</taxon>
        <taxon>Peloderinae</taxon>
        <taxon>Caenorhabditis</taxon>
    </lineage>
</organism>
<dbReference type="EMBL" id="PDUG01000001">
    <property type="protein sequence ID" value="PIC49998.1"/>
    <property type="molecule type" value="Genomic_DNA"/>
</dbReference>
<proteinExistence type="predicted"/>
<dbReference type="STRING" id="1611254.A0A2G5VDZ3"/>
<dbReference type="AlphaFoldDB" id="A0A2G5VDZ3"/>
<sequence length="158" mass="17966">MMIPQRRTGSRIDLLDPMIRGQKPRRKRVDYDQISMNWMRMNGLGPSLRPFLNGGNHTPKKTIIHNSQSTTQISRLGSLRRMHAAEASIDGKLSLSGTQADVTAACATAAGTYWVEDKFNRKNDTNFAEVSILLGLTKRWCKERRGYTKTEHKYKDPT</sequence>
<reference evidence="2" key="1">
    <citation type="submission" date="2017-10" db="EMBL/GenBank/DDBJ databases">
        <title>Rapid genome shrinkage in a self-fertile nematode reveals novel sperm competition proteins.</title>
        <authorList>
            <person name="Yin D."/>
            <person name="Schwarz E.M."/>
            <person name="Thomas C.G."/>
            <person name="Felde R.L."/>
            <person name="Korf I.F."/>
            <person name="Cutter A.D."/>
            <person name="Schartner C.M."/>
            <person name="Ralston E.J."/>
            <person name="Meyer B.J."/>
            <person name="Haag E.S."/>
        </authorList>
    </citation>
    <scope>NUCLEOTIDE SEQUENCE [LARGE SCALE GENOMIC DNA]</scope>
    <source>
        <strain evidence="2">JU1422</strain>
    </source>
</reference>
<name>A0A2G5VDZ3_9PELO</name>
<evidence type="ECO:0000313" key="1">
    <source>
        <dbReference type="EMBL" id="PIC49998.1"/>
    </source>
</evidence>
<comment type="caution">
    <text evidence="1">The sequence shown here is derived from an EMBL/GenBank/DDBJ whole genome shotgun (WGS) entry which is preliminary data.</text>
</comment>
<accession>A0A2G5VDZ3</accession>
<gene>
    <name evidence="1" type="primary">Cnig_chr_I.g1072</name>
    <name evidence="1" type="ORF">B9Z55_001072</name>
</gene>
<dbReference type="OrthoDB" id="10337666at2759"/>
<keyword evidence="2" id="KW-1185">Reference proteome</keyword>
<dbReference type="Proteomes" id="UP000230233">
    <property type="component" value="Chromosome I"/>
</dbReference>